<protein>
    <recommendedName>
        <fullName evidence="3">Aminoglycoside phosphotransferase domain-containing protein</fullName>
    </recommendedName>
</protein>
<organism evidence="1 2">
    <name type="scientific">Grifola frondosa</name>
    <name type="common">Maitake</name>
    <name type="synonym">Polyporus frondosus</name>
    <dbReference type="NCBI Taxonomy" id="5627"/>
    <lineage>
        <taxon>Eukaryota</taxon>
        <taxon>Fungi</taxon>
        <taxon>Dikarya</taxon>
        <taxon>Basidiomycota</taxon>
        <taxon>Agaricomycotina</taxon>
        <taxon>Agaricomycetes</taxon>
        <taxon>Polyporales</taxon>
        <taxon>Grifolaceae</taxon>
        <taxon>Grifola</taxon>
    </lineage>
</organism>
<dbReference type="AlphaFoldDB" id="A0A1C7LYK5"/>
<sequence>MDKLSLKELALVTGDILNILDELWRIPQSTSLAGQVMSSASGHGLPHPFFEEIAGPYNSTIGCYESTQINTFKRSPEVLKPIIDDAIVWVHIDLTMRNVLVEIGRVSGTVDWEATEVLAVARSSTSSPGCQGSHLGEILD</sequence>
<dbReference type="EMBL" id="LUGG01000015">
    <property type="protein sequence ID" value="OBZ69785.1"/>
    <property type="molecule type" value="Genomic_DNA"/>
</dbReference>
<comment type="caution">
    <text evidence="1">The sequence shown here is derived from an EMBL/GenBank/DDBJ whole genome shotgun (WGS) entry which is preliminary data.</text>
</comment>
<keyword evidence="2" id="KW-1185">Reference proteome</keyword>
<dbReference type="STRING" id="5627.A0A1C7LYK5"/>
<proteinExistence type="predicted"/>
<evidence type="ECO:0008006" key="3">
    <source>
        <dbReference type="Google" id="ProtNLM"/>
    </source>
</evidence>
<gene>
    <name evidence="1" type="ORF">A0H81_10484</name>
</gene>
<evidence type="ECO:0000313" key="1">
    <source>
        <dbReference type="EMBL" id="OBZ69785.1"/>
    </source>
</evidence>
<reference evidence="1 2" key="1">
    <citation type="submission" date="2016-03" db="EMBL/GenBank/DDBJ databases">
        <title>Whole genome sequencing of Grifola frondosa 9006-11.</title>
        <authorList>
            <person name="Min B."/>
            <person name="Park H."/>
            <person name="Kim J.-G."/>
            <person name="Cho H."/>
            <person name="Oh Y.-L."/>
            <person name="Kong W.-S."/>
            <person name="Choi I.-G."/>
        </authorList>
    </citation>
    <scope>NUCLEOTIDE SEQUENCE [LARGE SCALE GENOMIC DNA]</scope>
    <source>
        <strain evidence="1 2">9006-11</strain>
    </source>
</reference>
<accession>A0A1C7LYK5</accession>
<name>A0A1C7LYK5_GRIFR</name>
<dbReference type="OrthoDB" id="2906425at2759"/>
<dbReference type="Proteomes" id="UP000092993">
    <property type="component" value="Unassembled WGS sequence"/>
</dbReference>
<evidence type="ECO:0000313" key="2">
    <source>
        <dbReference type="Proteomes" id="UP000092993"/>
    </source>
</evidence>